<comment type="caution">
    <text evidence="1">The sequence shown here is derived from an EMBL/GenBank/DDBJ whole genome shotgun (WGS) entry which is preliminary data.</text>
</comment>
<dbReference type="Proteomes" id="UP000828251">
    <property type="component" value="Unassembled WGS sequence"/>
</dbReference>
<name>A0A9D3WHV8_9ROSI</name>
<proteinExistence type="predicted"/>
<evidence type="ECO:0000313" key="1">
    <source>
        <dbReference type="EMBL" id="KAH1129564.1"/>
    </source>
</evidence>
<reference evidence="1 2" key="1">
    <citation type="journal article" date="2021" name="Plant Biotechnol. J.">
        <title>Multi-omics assisted identification of the key and species-specific regulatory components of drought-tolerant mechanisms in Gossypium stocksii.</title>
        <authorList>
            <person name="Yu D."/>
            <person name="Ke L."/>
            <person name="Zhang D."/>
            <person name="Wu Y."/>
            <person name="Sun Y."/>
            <person name="Mei J."/>
            <person name="Sun J."/>
            <person name="Sun Y."/>
        </authorList>
    </citation>
    <scope>NUCLEOTIDE SEQUENCE [LARGE SCALE GENOMIC DNA]</scope>
    <source>
        <strain evidence="2">cv. E1</strain>
        <tissue evidence="1">Leaf</tissue>
    </source>
</reference>
<keyword evidence="2" id="KW-1185">Reference proteome</keyword>
<protein>
    <submittedName>
        <fullName evidence="1">Uncharacterized protein</fullName>
    </submittedName>
</protein>
<accession>A0A9D3WHV8</accession>
<dbReference type="EMBL" id="JAIQCV010000001">
    <property type="protein sequence ID" value="KAH1129564.1"/>
    <property type="molecule type" value="Genomic_DNA"/>
</dbReference>
<evidence type="ECO:0000313" key="2">
    <source>
        <dbReference type="Proteomes" id="UP000828251"/>
    </source>
</evidence>
<organism evidence="1 2">
    <name type="scientific">Gossypium stocksii</name>
    <dbReference type="NCBI Taxonomy" id="47602"/>
    <lineage>
        <taxon>Eukaryota</taxon>
        <taxon>Viridiplantae</taxon>
        <taxon>Streptophyta</taxon>
        <taxon>Embryophyta</taxon>
        <taxon>Tracheophyta</taxon>
        <taxon>Spermatophyta</taxon>
        <taxon>Magnoliopsida</taxon>
        <taxon>eudicotyledons</taxon>
        <taxon>Gunneridae</taxon>
        <taxon>Pentapetalae</taxon>
        <taxon>rosids</taxon>
        <taxon>malvids</taxon>
        <taxon>Malvales</taxon>
        <taxon>Malvaceae</taxon>
        <taxon>Malvoideae</taxon>
        <taxon>Gossypium</taxon>
    </lineage>
</organism>
<gene>
    <name evidence="1" type="ORF">J1N35_000942</name>
</gene>
<sequence length="116" mass="12902">MGQADIGSGSPFRKLYAESTRTNKGHRGTAAQHSVSDFDLKFGDFGHFDNYTRKDDVLPTISIDDGTSNVADVSRVKNEEGIKSDVNQIWQPSVYDLEIALFFKSDTVLTELEKRG</sequence>
<dbReference type="AlphaFoldDB" id="A0A9D3WHV8"/>